<keyword evidence="3" id="KW-1185">Reference proteome</keyword>
<evidence type="ECO:0000313" key="3">
    <source>
        <dbReference type="Proteomes" id="UP000420562"/>
    </source>
</evidence>
<feature type="signal peptide" evidence="1">
    <location>
        <begin position="1"/>
        <end position="32"/>
    </location>
</feature>
<keyword evidence="1" id="KW-0732">Signal</keyword>
<evidence type="ECO:0000313" key="2">
    <source>
        <dbReference type="EMBL" id="KAB0665686.1"/>
    </source>
</evidence>
<comment type="caution">
    <text evidence="2">The sequence shown here is derived from an EMBL/GenBank/DDBJ whole genome shotgun (WGS) entry which is preliminary data.</text>
</comment>
<accession>A0A7J4ZRG2</accession>
<feature type="chain" id="PRO_5029514393" evidence="1">
    <location>
        <begin position="33"/>
        <end position="117"/>
    </location>
</feature>
<dbReference type="RefSeq" id="WP_151128126.1">
    <property type="nucleotide sequence ID" value="NZ_VZQZ01000004.1"/>
</dbReference>
<name>A0A7J4ZRG2_9BACT</name>
<organism evidence="2 3">
    <name type="scientific">Oryzomonas japonica</name>
    <dbReference type="NCBI Taxonomy" id="2603858"/>
    <lineage>
        <taxon>Bacteria</taxon>
        <taxon>Pseudomonadati</taxon>
        <taxon>Thermodesulfobacteriota</taxon>
        <taxon>Desulfuromonadia</taxon>
        <taxon>Geobacterales</taxon>
        <taxon>Geobacteraceae</taxon>
        <taxon>Oryzomonas</taxon>
    </lineage>
</organism>
<dbReference type="EMBL" id="VZQZ01000004">
    <property type="protein sequence ID" value="KAB0665686.1"/>
    <property type="molecule type" value="Genomic_DNA"/>
</dbReference>
<evidence type="ECO:0000256" key="1">
    <source>
        <dbReference type="SAM" id="SignalP"/>
    </source>
</evidence>
<protein>
    <submittedName>
        <fullName evidence="2">Uncharacterized protein</fullName>
    </submittedName>
</protein>
<sequence length="117" mass="12496">MQAHHQATPRLFLAAAVCALLSLLLAPLPARAENVLFLQAPDQQLREQPAPQLPAAKKALLTLNDDGNVMVHYNNGVSLTFSYEAGGSPQESRIKAPPPRQEVASLGGLSVRFGVAF</sequence>
<reference evidence="2 3" key="1">
    <citation type="submission" date="2019-09" db="EMBL/GenBank/DDBJ databases">
        <title>Geobacter sp. Red96, a novel strain isolated from paddy soil.</title>
        <authorList>
            <person name="Xu Z."/>
            <person name="Masuda Y."/>
            <person name="Itoh H."/>
            <person name="Senoo K."/>
        </authorList>
    </citation>
    <scope>NUCLEOTIDE SEQUENCE [LARGE SCALE GENOMIC DNA]</scope>
    <source>
        <strain evidence="2 3">Red96</strain>
    </source>
</reference>
<dbReference type="AlphaFoldDB" id="A0A7J4ZRG2"/>
<gene>
    <name evidence="2" type="ORF">F6V25_08175</name>
</gene>
<dbReference type="Proteomes" id="UP000420562">
    <property type="component" value="Unassembled WGS sequence"/>
</dbReference>
<proteinExistence type="predicted"/>